<feature type="signal peptide" evidence="1">
    <location>
        <begin position="1"/>
        <end position="21"/>
    </location>
</feature>
<evidence type="ECO:0000313" key="2">
    <source>
        <dbReference type="EMBL" id="AWA28716.1"/>
    </source>
</evidence>
<dbReference type="AlphaFoldDB" id="A0A2S0RAP7"/>
<evidence type="ECO:0000313" key="3">
    <source>
        <dbReference type="Proteomes" id="UP000244193"/>
    </source>
</evidence>
<reference evidence="2 3" key="1">
    <citation type="submission" date="2018-04" db="EMBL/GenBank/DDBJ databases">
        <title>Genome sequencing of Flavobacterium sp. HYN0048.</title>
        <authorList>
            <person name="Yi H."/>
            <person name="Baek C."/>
        </authorList>
    </citation>
    <scope>NUCLEOTIDE SEQUENCE [LARGE SCALE GENOMIC DNA]</scope>
    <source>
        <strain evidence="2 3">HYN0048</strain>
    </source>
</reference>
<accession>A0A2S0RAP7</accession>
<evidence type="ECO:0000256" key="1">
    <source>
        <dbReference type="SAM" id="SignalP"/>
    </source>
</evidence>
<dbReference type="EMBL" id="CP028811">
    <property type="protein sequence ID" value="AWA28716.1"/>
    <property type="molecule type" value="Genomic_DNA"/>
</dbReference>
<name>A0A2S0RAP7_9FLAO</name>
<feature type="chain" id="PRO_5015404281" evidence="1">
    <location>
        <begin position="22"/>
        <end position="298"/>
    </location>
</feature>
<proteinExistence type="predicted"/>
<sequence>MKKIKLILTLLAVTLLVPSCENDGGDSVIETQKGTVPDIQKVADSEQSINFIRINDGGDVNLNFSVGLGLGQEEFQSLDVVLFYLKGDGTVNRFVLDSGVTSLPKTYSLKLADIFAAFPDVNSVADITTQDQLLVSTDITLKDGTVIKMTNDDGTANYGQNIANSAYYSVIQTYDVSCPIDDASNFSGNYKVVSDAWQDYAAGDVIPLEYHPEDGQYTFRIMSTNNPYLINYDTSYMLVTIDPATGEVTVAANEPFNYGPPAPYVVSGTGDVKSCTGAVTLDLLFSGNGPYKLVIEKE</sequence>
<organism evidence="2 3">
    <name type="scientific">Flavobacterium magnum</name>
    <dbReference type="NCBI Taxonomy" id="2162713"/>
    <lineage>
        <taxon>Bacteria</taxon>
        <taxon>Pseudomonadati</taxon>
        <taxon>Bacteroidota</taxon>
        <taxon>Flavobacteriia</taxon>
        <taxon>Flavobacteriales</taxon>
        <taxon>Flavobacteriaceae</taxon>
        <taxon>Flavobacterium</taxon>
    </lineage>
</organism>
<dbReference type="KEGG" id="fmg:HYN48_00665"/>
<keyword evidence="1" id="KW-0732">Signal</keyword>
<gene>
    <name evidence="2" type="ORF">HYN48_00665</name>
</gene>
<dbReference type="Proteomes" id="UP000244193">
    <property type="component" value="Chromosome"/>
</dbReference>
<dbReference type="OrthoDB" id="1327228at2"/>
<keyword evidence="3" id="KW-1185">Reference proteome</keyword>
<protein>
    <submittedName>
        <fullName evidence="2">Uncharacterized protein</fullName>
    </submittedName>
</protein>
<dbReference type="RefSeq" id="WP_108369303.1">
    <property type="nucleotide sequence ID" value="NZ_CP028811.1"/>
</dbReference>